<name>A0A0B1TUL4_OESDE</name>
<dbReference type="AlphaFoldDB" id="A0A0B1TUL4"/>
<reference evidence="1 2" key="1">
    <citation type="submission" date="2014-03" db="EMBL/GenBank/DDBJ databases">
        <title>Draft genome of the hookworm Oesophagostomum dentatum.</title>
        <authorList>
            <person name="Mitreva M."/>
        </authorList>
    </citation>
    <scope>NUCLEOTIDE SEQUENCE [LARGE SCALE GENOMIC DNA]</scope>
    <source>
        <strain evidence="1 2">OD-Hann</strain>
    </source>
</reference>
<keyword evidence="2" id="KW-1185">Reference proteome</keyword>
<evidence type="ECO:0000313" key="1">
    <source>
        <dbReference type="EMBL" id="KHJ99120.1"/>
    </source>
</evidence>
<dbReference type="OrthoDB" id="5875894at2759"/>
<gene>
    <name evidence="1" type="ORF">OESDEN_00888</name>
</gene>
<protein>
    <submittedName>
        <fullName evidence="1">Uncharacterized protein</fullName>
    </submittedName>
</protein>
<sequence>MTEIEVLLMRNPELTLERLKVATTKKVIEVSEFKMLLEMYGLESHFQPFYQRLVSCFLTHDGKFHFCAFVACLALVRPPVTHSAPAEPPTPLWLKPALPLDSPDIKRLEEKAAGDGNFKN</sequence>
<accession>A0A0B1TUL4</accession>
<evidence type="ECO:0000313" key="2">
    <source>
        <dbReference type="Proteomes" id="UP000053660"/>
    </source>
</evidence>
<proteinExistence type="predicted"/>
<dbReference type="EMBL" id="KN549243">
    <property type="protein sequence ID" value="KHJ99120.1"/>
    <property type="molecule type" value="Genomic_DNA"/>
</dbReference>
<dbReference type="Proteomes" id="UP000053660">
    <property type="component" value="Unassembled WGS sequence"/>
</dbReference>
<organism evidence="1 2">
    <name type="scientific">Oesophagostomum dentatum</name>
    <name type="common">Nodular worm</name>
    <dbReference type="NCBI Taxonomy" id="61180"/>
    <lineage>
        <taxon>Eukaryota</taxon>
        <taxon>Metazoa</taxon>
        <taxon>Ecdysozoa</taxon>
        <taxon>Nematoda</taxon>
        <taxon>Chromadorea</taxon>
        <taxon>Rhabditida</taxon>
        <taxon>Rhabditina</taxon>
        <taxon>Rhabditomorpha</taxon>
        <taxon>Strongyloidea</taxon>
        <taxon>Strongylidae</taxon>
        <taxon>Oesophagostomum</taxon>
    </lineage>
</organism>